<dbReference type="STRING" id="1977882.B9T28_13225"/>
<dbReference type="AlphaFoldDB" id="A0A1Y3CBJ3"/>
<gene>
    <name evidence="2" type="ORF">B9T28_13225</name>
</gene>
<comment type="caution">
    <text evidence="2">The sequence shown here is derived from an EMBL/GenBank/DDBJ whole genome shotgun (WGS) entry which is preliminary data.</text>
</comment>
<reference evidence="2 3" key="1">
    <citation type="submission" date="2017-04" db="EMBL/GenBank/DDBJ databases">
        <title>High diversity of culturable Acinetobacter species in natural soil and water ecosystems.</title>
        <authorList>
            <person name="Nemec A."/>
            <person name="Radolfova-Krizova L."/>
        </authorList>
    </citation>
    <scope>NUCLEOTIDE SEQUENCE [LARGE SCALE GENOMIC DNA]</scope>
    <source>
        <strain evidence="2 3">ANC 4999</strain>
    </source>
</reference>
<sequence length="327" mass="36145">MALHGCTSMGGINSDSLQKFGSAQELIDQKNINATNGAAKEYVYYWDPKQSNQEVQSLIPKKYLSSYCSAKGGKFSLIQKSSMSMIRESWTRKLLSTYSSVHQGIGAYQCLQQDGQRWIVSIEPVAERKLDAHGETRVVSLQTKMMSADEVKKFYSSTISTVTVKKTKAENQSNKNTALNTAAQKKAEEKKSNQQANQNRNQQQSETAVKPPEKVVETPIKPPEKIVEKPQTQQMKLFVAARKDLNKGQNQVSACNNAEKAYNYGKLYGSSGINAYAESGVLFARCLTSVPAYSSKFSNPKAKAAGILQNLANQNHTGAKHMLKQLK</sequence>
<dbReference type="OrthoDB" id="6709049at2"/>
<dbReference type="EMBL" id="NEGB01000009">
    <property type="protein sequence ID" value="OTG63475.1"/>
    <property type="molecule type" value="Genomic_DNA"/>
</dbReference>
<feature type="compositionally biased region" description="Polar residues" evidence="1">
    <location>
        <begin position="170"/>
        <end position="183"/>
    </location>
</feature>
<accession>A0A1Y3CBJ3</accession>
<proteinExistence type="predicted"/>
<evidence type="ECO:0000313" key="3">
    <source>
        <dbReference type="Proteomes" id="UP000242765"/>
    </source>
</evidence>
<dbReference type="Proteomes" id="UP000242765">
    <property type="component" value="Unassembled WGS sequence"/>
</dbReference>
<evidence type="ECO:0000256" key="1">
    <source>
        <dbReference type="SAM" id="MobiDB-lite"/>
    </source>
</evidence>
<evidence type="ECO:0000313" key="2">
    <source>
        <dbReference type="EMBL" id="OTG63475.1"/>
    </source>
</evidence>
<organism evidence="2 3">
    <name type="scientific">Acinetobacter silvestris</name>
    <dbReference type="NCBI Taxonomy" id="1977882"/>
    <lineage>
        <taxon>Bacteria</taxon>
        <taxon>Pseudomonadati</taxon>
        <taxon>Pseudomonadota</taxon>
        <taxon>Gammaproteobacteria</taxon>
        <taxon>Moraxellales</taxon>
        <taxon>Moraxellaceae</taxon>
        <taxon>Acinetobacter</taxon>
    </lineage>
</organism>
<feature type="compositionally biased region" description="Low complexity" evidence="1">
    <location>
        <begin position="193"/>
        <end position="204"/>
    </location>
</feature>
<feature type="region of interest" description="Disordered" evidence="1">
    <location>
        <begin position="165"/>
        <end position="219"/>
    </location>
</feature>
<name>A0A1Y3CBJ3_9GAMM</name>
<keyword evidence="3" id="KW-1185">Reference proteome</keyword>
<protein>
    <submittedName>
        <fullName evidence="2">Uncharacterized protein</fullName>
    </submittedName>
</protein>